<feature type="transmembrane region" description="Helical" evidence="1">
    <location>
        <begin position="82"/>
        <end position="101"/>
    </location>
</feature>
<dbReference type="AlphaFoldDB" id="A0A923S9S3"/>
<feature type="transmembrane region" description="Helical" evidence="1">
    <location>
        <begin position="46"/>
        <end position="70"/>
    </location>
</feature>
<feature type="transmembrane region" description="Helical" evidence="1">
    <location>
        <begin position="130"/>
        <end position="151"/>
    </location>
</feature>
<reference evidence="2" key="1">
    <citation type="submission" date="2020-08" db="EMBL/GenBank/DDBJ databases">
        <title>Ramlibacter sp. USB13 16S ribosomal RNA gene genome sequencing and assembly.</title>
        <authorList>
            <person name="Kang M."/>
        </authorList>
    </citation>
    <scope>NUCLEOTIDE SEQUENCE</scope>
    <source>
        <strain evidence="2">USB13</strain>
    </source>
</reference>
<accession>A0A923S9S3</accession>
<sequence>MKRFWLPLFYVILVVGASIASGFVADTSVFTPDIKLADPGKSTLDYLGEMIKLATSLNTAMFGAAAALAIKGREWSARWGALESGLVVAAFVAGAIAYYGIYLSQVTILEMVQVGAISLERSRLKVALAIQYYAVLVGVFLLGFLFVLLLGERTGPKPPGG</sequence>
<dbReference type="RefSeq" id="WP_187074283.1">
    <property type="nucleotide sequence ID" value="NZ_JACORT010000001.1"/>
</dbReference>
<comment type="caution">
    <text evidence="2">The sequence shown here is derived from an EMBL/GenBank/DDBJ whole genome shotgun (WGS) entry which is preliminary data.</text>
</comment>
<gene>
    <name evidence="2" type="ORF">H8N03_01145</name>
</gene>
<organism evidence="2 3">
    <name type="scientific">Ramlibacter cellulosilyticus</name>
    <dbReference type="NCBI Taxonomy" id="2764187"/>
    <lineage>
        <taxon>Bacteria</taxon>
        <taxon>Pseudomonadati</taxon>
        <taxon>Pseudomonadota</taxon>
        <taxon>Betaproteobacteria</taxon>
        <taxon>Burkholderiales</taxon>
        <taxon>Comamonadaceae</taxon>
        <taxon>Ramlibacter</taxon>
    </lineage>
</organism>
<evidence type="ECO:0000313" key="3">
    <source>
        <dbReference type="Proteomes" id="UP000608513"/>
    </source>
</evidence>
<evidence type="ECO:0000256" key="1">
    <source>
        <dbReference type="SAM" id="Phobius"/>
    </source>
</evidence>
<proteinExistence type="predicted"/>
<protein>
    <submittedName>
        <fullName evidence="2">Uncharacterized protein</fullName>
    </submittedName>
</protein>
<dbReference type="Proteomes" id="UP000608513">
    <property type="component" value="Unassembled WGS sequence"/>
</dbReference>
<keyword evidence="1" id="KW-0812">Transmembrane</keyword>
<dbReference type="EMBL" id="JACORT010000001">
    <property type="protein sequence ID" value="MBC5781528.1"/>
    <property type="molecule type" value="Genomic_DNA"/>
</dbReference>
<name>A0A923S9S3_9BURK</name>
<keyword evidence="1" id="KW-0472">Membrane</keyword>
<keyword evidence="1" id="KW-1133">Transmembrane helix</keyword>
<keyword evidence="3" id="KW-1185">Reference proteome</keyword>
<evidence type="ECO:0000313" key="2">
    <source>
        <dbReference type="EMBL" id="MBC5781528.1"/>
    </source>
</evidence>